<gene>
    <name evidence="9" type="ORF">J40TS1_17440</name>
</gene>
<dbReference type="InterPro" id="IPR020550">
    <property type="entry name" value="Inositol_monophosphatase_CS"/>
</dbReference>
<evidence type="ECO:0000256" key="3">
    <source>
        <dbReference type="ARBA" id="ARBA00009759"/>
    </source>
</evidence>
<dbReference type="GO" id="GO:0007165">
    <property type="term" value="P:signal transduction"/>
    <property type="evidence" value="ECO:0007669"/>
    <property type="project" value="TreeGrafter"/>
</dbReference>
<evidence type="ECO:0000256" key="4">
    <source>
        <dbReference type="ARBA" id="ARBA00022723"/>
    </source>
</evidence>
<feature type="binding site" evidence="7">
    <location>
        <position position="94"/>
    </location>
    <ligand>
        <name>Mg(2+)</name>
        <dbReference type="ChEBI" id="CHEBI:18420"/>
        <label>1</label>
        <note>catalytic</note>
    </ligand>
</feature>
<evidence type="ECO:0000256" key="5">
    <source>
        <dbReference type="ARBA" id="ARBA00022801"/>
    </source>
</evidence>
<feature type="binding site" evidence="7">
    <location>
        <position position="93"/>
    </location>
    <ligand>
        <name>Mg(2+)</name>
        <dbReference type="ChEBI" id="CHEBI:18420"/>
        <label>2</label>
    </ligand>
</feature>
<dbReference type="InterPro" id="IPR000760">
    <property type="entry name" value="Inositol_monophosphatase-like"/>
</dbReference>
<keyword evidence="10" id="KW-1185">Reference proteome</keyword>
<dbReference type="PROSITE" id="PS00630">
    <property type="entry name" value="IMP_2"/>
    <property type="match status" value="1"/>
</dbReference>
<dbReference type="PROSITE" id="PS00629">
    <property type="entry name" value="IMP_1"/>
    <property type="match status" value="1"/>
</dbReference>
<comment type="cofactor">
    <cofactor evidence="2 7 8">
        <name>Mg(2+)</name>
        <dbReference type="ChEBI" id="CHEBI:18420"/>
    </cofactor>
</comment>
<dbReference type="EMBL" id="BOSE01000002">
    <property type="protein sequence ID" value="GIP16102.1"/>
    <property type="molecule type" value="Genomic_DNA"/>
</dbReference>
<dbReference type="Pfam" id="PF00459">
    <property type="entry name" value="Inositol_P"/>
    <property type="match status" value="1"/>
</dbReference>
<dbReference type="InterPro" id="IPR020583">
    <property type="entry name" value="Inositol_monoP_metal-BS"/>
</dbReference>
<evidence type="ECO:0000256" key="7">
    <source>
        <dbReference type="PIRSR" id="PIRSR600760-2"/>
    </source>
</evidence>
<dbReference type="InterPro" id="IPR033942">
    <property type="entry name" value="IMPase"/>
</dbReference>
<dbReference type="Gene3D" id="3.30.540.10">
    <property type="entry name" value="Fructose-1,6-Bisphosphatase, subunit A, domain 1"/>
    <property type="match status" value="1"/>
</dbReference>
<sequence length="265" mass="29716">MRNSEGLNLNDVMNEIEKWVELTAAYQREALQHQQLQVQTKAYDTDFVTDVDLKSEEILIKCIHETYPEHSILTEERGMLDRQSDYLWVIDPIDGTTNFIHGFPMSSISIALQVKGVTQAGMVYSPWLAMKFYATKGKGAYLNGKRITVSQTSELRISLLATGFPGAGSREHINLVYFSHMISKVSGIRRTGSAALDLCFVAASYFDGYWEFDLNDWDICAGALIAEEAGGRLLQTQVGQHSLTICCNGQMLETLQRSLLESQEI</sequence>
<evidence type="ECO:0000313" key="9">
    <source>
        <dbReference type="EMBL" id="GIP16102.1"/>
    </source>
</evidence>
<evidence type="ECO:0000256" key="2">
    <source>
        <dbReference type="ARBA" id="ARBA00001946"/>
    </source>
</evidence>
<dbReference type="EC" id="3.1.3.25" evidence="8"/>
<dbReference type="PRINTS" id="PR00377">
    <property type="entry name" value="IMPHPHTASES"/>
</dbReference>
<keyword evidence="5 8" id="KW-0378">Hydrolase</keyword>
<feature type="binding site" evidence="7">
    <location>
        <position position="75"/>
    </location>
    <ligand>
        <name>Mg(2+)</name>
        <dbReference type="ChEBI" id="CHEBI:18420"/>
        <label>1</label>
        <note>catalytic</note>
    </ligand>
</feature>
<dbReference type="RefSeq" id="WP_213514337.1">
    <property type="nucleotide sequence ID" value="NZ_BOSE01000002.1"/>
</dbReference>
<keyword evidence="6 7" id="KW-0460">Magnesium</keyword>
<dbReference type="SUPFAM" id="SSF56655">
    <property type="entry name" value="Carbohydrate phosphatase"/>
    <property type="match status" value="1"/>
</dbReference>
<dbReference type="FunFam" id="3.30.540.10:FF:000003">
    <property type="entry name" value="Inositol-1-monophosphatase"/>
    <property type="match status" value="1"/>
</dbReference>
<comment type="similarity">
    <text evidence="3 8">Belongs to the inositol monophosphatase superfamily.</text>
</comment>
<dbReference type="GO" id="GO:0006020">
    <property type="term" value="P:inositol metabolic process"/>
    <property type="evidence" value="ECO:0007669"/>
    <property type="project" value="TreeGrafter"/>
</dbReference>
<comment type="catalytic activity">
    <reaction evidence="1 8">
        <text>a myo-inositol phosphate + H2O = myo-inositol + phosphate</text>
        <dbReference type="Rhea" id="RHEA:24056"/>
        <dbReference type="ChEBI" id="CHEBI:15377"/>
        <dbReference type="ChEBI" id="CHEBI:17268"/>
        <dbReference type="ChEBI" id="CHEBI:43474"/>
        <dbReference type="ChEBI" id="CHEBI:84139"/>
        <dbReference type="EC" id="3.1.3.25"/>
    </reaction>
</comment>
<keyword evidence="4 7" id="KW-0479">Metal-binding</keyword>
<organism evidence="9 10">
    <name type="scientific">Paenibacillus montaniterrae</name>
    <dbReference type="NCBI Taxonomy" id="429341"/>
    <lineage>
        <taxon>Bacteria</taxon>
        <taxon>Bacillati</taxon>
        <taxon>Bacillota</taxon>
        <taxon>Bacilli</taxon>
        <taxon>Bacillales</taxon>
        <taxon>Paenibacillaceae</taxon>
        <taxon>Paenibacillus</taxon>
    </lineage>
</organism>
<dbReference type="Proteomes" id="UP000683139">
    <property type="component" value="Unassembled WGS sequence"/>
</dbReference>
<name>A0A920CTN4_9BACL</name>
<dbReference type="PANTHER" id="PTHR20854:SF4">
    <property type="entry name" value="INOSITOL-1-MONOPHOSPHATASE-RELATED"/>
    <property type="match status" value="1"/>
</dbReference>
<comment type="caution">
    <text evidence="9">The sequence shown here is derived from an EMBL/GenBank/DDBJ whole genome shotgun (WGS) entry which is preliminary data.</text>
</comment>
<dbReference type="PANTHER" id="PTHR20854">
    <property type="entry name" value="INOSITOL MONOPHOSPHATASE"/>
    <property type="match status" value="1"/>
</dbReference>
<dbReference type="CDD" id="cd01639">
    <property type="entry name" value="IMPase"/>
    <property type="match status" value="1"/>
</dbReference>
<evidence type="ECO:0000313" key="10">
    <source>
        <dbReference type="Proteomes" id="UP000683139"/>
    </source>
</evidence>
<feature type="binding site" evidence="7">
    <location>
        <position position="91"/>
    </location>
    <ligand>
        <name>Mg(2+)</name>
        <dbReference type="ChEBI" id="CHEBI:18420"/>
        <label>1</label>
        <note>catalytic</note>
    </ligand>
</feature>
<dbReference type="GO" id="GO:0008934">
    <property type="term" value="F:inositol monophosphate 1-phosphatase activity"/>
    <property type="evidence" value="ECO:0007669"/>
    <property type="project" value="InterPro"/>
</dbReference>
<evidence type="ECO:0000256" key="6">
    <source>
        <dbReference type="ARBA" id="ARBA00022842"/>
    </source>
</evidence>
<feature type="binding site" evidence="7">
    <location>
        <position position="218"/>
    </location>
    <ligand>
        <name>Mg(2+)</name>
        <dbReference type="ChEBI" id="CHEBI:18420"/>
        <label>1</label>
        <note>catalytic</note>
    </ligand>
</feature>
<protein>
    <recommendedName>
        <fullName evidence="8">Inositol-1-monophosphatase</fullName>
        <ecNumber evidence="8">3.1.3.25</ecNumber>
    </recommendedName>
</protein>
<dbReference type="GO" id="GO:0046854">
    <property type="term" value="P:phosphatidylinositol phosphate biosynthetic process"/>
    <property type="evidence" value="ECO:0007669"/>
    <property type="project" value="InterPro"/>
</dbReference>
<reference evidence="9" key="1">
    <citation type="submission" date="2021-03" db="EMBL/GenBank/DDBJ databases">
        <title>Antimicrobial resistance genes in bacteria isolated from Japanese honey, and their potential for conferring macrolide and lincosamide resistance in the American foulbrood pathogen Paenibacillus larvae.</title>
        <authorList>
            <person name="Okamoto M."/>
            <person name="Kumagai M."/>
            <person name="Kanamori H."/>
            <person name="Takamatsu D."/>
        </authorList>
    </citation>
    <scope>NUCLEOTIDE SEQUENCE</scope>
    <source>
        <strain evidence="9">J40TS1</strain>
    </source>
</reference>
<dbReference type="Gene3D" id="3.40.190.80">
    <property type="match status" value="1"/>
</dbReference>
<evidence type="ECO:0000256" key="8">
    <source>
        <dbReference type="RuleBase" id="RU364068"/>
    </source>
</evidence>
<accession>A0A920CTN4</accession>
<evidence type="ECO:0000256" key="1">
    <source>
        <dbReference type="ARBA" id="ARBA00001033"/>
    </source>
</evidence>
<proteinExistence type="inferred from homology"/>
<dbReference type="GO" id="GO:0046872">
    <property type="term" value="F:metal ion binding"/>
    <property type="evidence" value="ECO:0007669"/>
    <property type="project" value="UniProtKB-KW"/>
</dbReference>
<dbReference type="AlphaFoldDB" id="A0A920CTN4"/>